<dbReference type="OrthoDB" id="6041230at2759"/>
<dbReference type="CTD" id="20250234"/>
<dbReference type="PROSITE" id="PS50222">
    <property type="entry name" value="EF_HAND_2"/>
    <property type="match status" value="1"/>
</dbReference>
<dbReference type="Gene3D" id="1.10.238.10">
    <property type="entry name" value="EF-hand"/>
    <property type="match status" value="1"/>
</dbReference>
<keyword evidence="4" id="KW-1185">Reference proteome</keyword>
<dbReference type="GO" id="GO:0005509">
    <property type="term" value="F:calcium ion binding"/>
    <property type="evidence" value="ECO:0007669"/>
    <property type="project" value="InterPro"/>
</dbReference>
<organism evidence="3 4">
    <name type="scientific">Lottia gigantea</name>
    <name type="common">Giant owl limpet</name>
    <dbReference type="NCBI Taxonomy" id="225164"/>
    <lineage>
        <taxon>Eukaryota</taxon>
        <taxon>Metazoa</taxon>
        <taxon>Spiralia</taxon>
        <taxon>Lophotrochozoa</taxon>
        <taxon>Mollusca</taxon>
        <taxon>Gastropoda</taxon>
        <taxon>Patellogastropoda</taxon>
        <taxon>Lottioidea</taxon>
        <taxon>Lottiidae</taxon>
        <taxon>Lottia</taxon>
    </lineage>
</organism>
<evidence type="ECO:0000256" key="1">
    <source>
        <dbReference type="ARBA" id="ARBA00022837"/>
    </source>
</evidence>
<dbReference type="InterPro" id="IPR011992">
    <property type="entry name" value="EF-hand-dom_pair"/>
</dbReference>
<dbReference type="AlphaFoldDB" id="V4B402"/>
<evidence type="ECO:0000313" key="3">
    <source>
        <dbReference type="EMBL" id="ESO83139.1"/>
    </source>
</evidence>
<dbReference type="KEGG" id="lgi:LOTGIDRAFT_236745"/>
<proteinExistence type="predicted"/>
<dbReference type="OMA" id="HIFGCFE"/>
<evidence type="ECO:0000313" key="4">
    <source>
        <dbReference type="Proteomes" id="UP000030746"/>
    </source>
</evidence>
<gene>
    <name evidence="3" type="ORF">LOTGIDRAFT_236745</name>
</gene>
<protein>
    <recommendedName>
        <fullName evidence="2">EF-hand domain-containing protein</fullName>
    </recommendedName>
</protein>
<dbReference type="STRING" id="225164.V4B402"/>
<name>V4B402_LOTGI</name>
<accession>V4B402</accession>
<dbReference type="EMBL" id="KB203771">
    <property type="protein sequence ID" value="ESO83139.1"/>
    <property type="molecule type" value="Genomic_DNA"/>
</dbReference>
<dbReference type="Proteomes" id="UP000030746">
    <property type="component" value="Unassembled WGS sequence"/>
</dbReference>
<dbReference type="GeneID" id="20250234"/>
<evidence type="ECO:0000259" key="2">
    <source>
        <dbReference type="PROSITE" id="PS50222"/>
    </source>
</evidence>
<feature type="domain" description="EF-hand" evidence="2">
    <location>
        <begin position="18"/>
        <end position="53"/>
    </location>
</feature>
<dbReference type="HOGENOM" id="CLU_1257143_0_0_1"/>
<dbReference type="InterPro" id="IPR002048">
    <property type="entry name" value="EF_hand_dom"/>
</dbReference>
<dbReference type="SUPFAM" id="SSF47473">
    <property type="entry name" value="EF-hand"/>
    <property type="match status" value="1"/>
</dbReference>
<reference evidence="3 4" key="1">
    <citation type="journal article" date="2013" name="Nature">
        <title>Insights into bilaterian evolution from three spiralian genomes.</title>
        <authorList>
            <person name="Simakov O."/>
            <person name="Marletaz F."/>
            <person name="Cho S.J."/>
            <person name="Edsinger-Gonzales E."/>
            <person name="Havlak P."/>
            <person name="Hellsten U."/>
            <person name="Kuo D.H."/>
            <person name="Larsson T."/>
            <person name="Lv J."/>
            <person name="Arendt D."/>
            <person name="Savage R."/>
            <person name="Osoegawa K."/>
            <person name="de Jong P."/>
            <person name="Grimwood J."/>
            <person name="Chapman J.A."/>
            <person name="Shapiro H."/>
            <person name="Aerts A."/>
            <person name="Otillar R.P."/>
            <person name="Terry A.Y."/>
            <person name="Boore J.L."/>
            <person name="Grigoriev I.V."/>
            <person name="Lindberg D.R."/>
            <person name="Seaver E.C."/>
            <person name="Weisblat D.A."/>
            <person name="Putnam N.H."/>
            <person name="Rokhsar D.S."/>
        </authorList>
    </citation>
    <scope>NUCLEOTIDE SEQUENCE [LARGE SCALE GENOMIC DNA]</scope>
</reference>
<dbReference type="InterPro" id="IPR018247">
    <property type="entry name" value="EF_Hand_1_Ca_BS"/>
</dbReference>
<dbReference type="PROSITE" id="PS00018">
    <property type="entry name" value="EF_HAND_1"/>
    <property type="match status" value="1"/>
</dbReference>
<dbReference type="RefSeq" id="XP_009066089.1">
    <property type="nucleotide sequence ID" value="XM_009067841.1"/>
</dbReference>
<sequence>MTSLPSKKKMADQSLTKFQKIKLEYYFNFFDADGNKSLDMNDFKLLMEKILDYTSWESDSIEGKECYEVCHVFYEVMTDKAERDQAGGKVELKVWFDLWNKLLPGCKGLGNLPIWLRRLTPTLFKIIDYKEDGVIDIEELACFYQKMVGLPEDVAQKRAIDGFKQMTDNGRYNLDIHGYEQIFANFLIGRTLLGPGRYIFGCFEDKVEPFQILQPAVEEDDVDTSNLKKSAQRRGSIDLRVKMKYNSGV</sequence>
<keyword evidence="1" id="KW-0106">Calcium</keyword>